<dbReference type="InterPro" id="IPR025753">
    <property type="entry name" value="AAA_N_dom"/>
</dbReference>
<sequence length="430" mass="49923">MAMVKAMWRRRWRWRCGEDRSRADCESRSKVQAMSKEKVAASSGFSLSLSLSPPCDPILDWIAFLSPPKRDSYTFLSRKCGIAVLTPNRHQVARFLQLSTRRNPFAINEKRFPFRLFLYRTALIYVLKKWLHWVEDRVHVYQFFKVPELNENSQENQFYRKVFAYLNSLASIEDSDFTNLFAGRKSNDIVLCLDDNQTVHDEFLGARVSWKNEIGRGNEKSCTRTLVLRIKKKDKRRILRPYLQHIHKVSDEIEQRRREVRLFMNTHSDHHRNGRWISVPFTHPSSFDTIVMDSDLKNKVKSDLESFLKSKQYYHRLGRVWKRSFLLYGPSGTGKSSFVAAMAKFLCYDVFDVDLFRVTDDSDLKMLLLQTTSKSIISSAAEFSGELGGGGNKDGGVPAIKEIRKLYGILRLRSSNKIGPSDHESTQIVK</sequence>
<reference evidence="6 7" key="1">
    <citation type="journal article" date="2018" name="Proc. Natl. Acad. Sci. U.S.A.">
        <title>Draft genome sequence of Camellia sinensis var. sinensis provides insights into the evolution of the tea genome and tea quality.</title>
        <authorList>
            <person name="Wei C."/>
            <person name="Yang H."/>
            <person name="Wang S."/>
            <person name="Zhao J."/>
            <person name="Liu C."/>
            <person name="Gao L."/>
            <person name="Xia E."/>
            <person name="Lu Y."/>
            <person name="Tai Y."/>
            <person name="She G."/>
            <person name="Sun J."/>
            <person name="Cao H."/>
            <person name="Tong W."/>
            <person name="Gao Q."/>
            <person name="Li Y."/>
            <person name="Deng W."/>
            <person name="Jiang X."/>
            <person name="Wang W."/>
            <person name="Chen Q."/>
            <person name="Zhang S."/>
            <person name="Li H."/>
            <person name="Wu J."/>
            <person name="Wang P."/>
            <person name="Li P."/>
            <person name="Shi C."/>
            <person name="Zheng F."/>
            <person name="Jian J."/>
            <person name="Huang B."/>
            <person name="Shan D."/>
            <person name="Shi M."/>
            <person name="Fang C."/>
            <person name="Yue Y."/>
            <person name="Li F."/>
            <person name="Li D."/>
            <person name="Wei S."/>
            <person name="Han B."/>
            <person name="Jiang C."/>
            <person name="Yin Y."/>
            <person name="Xia T."/>
            <person name="Zhang Z."/>
            <person name="Bennetzen J.L."/>
            <person name="Zhao S."/>
            <person name="Wan X."/>
        </authorList>
    </citation>
    <scope>NUCLEOTIDE SEQUENCE [LARGE SCALE GENOMIC DNA]</scope>
    <source>
        <strain evidence="7">cv. Shuchazao</strain>
        <tissue evidence="6">Leaf</tissue>
    </source>
</reference>
<dbReference type="InterPro" id="IPR003959">
    <property type="entry name" value="ATPase_AAA_core"/>
</dbReference>
<dbReference type="Pfam" id="PF00004">
    <property type="entry name" value="AAA"/>
    <property type="match status" value="1"/>
</dbReference>
<evidence type="ECO:0000256" key="2">
    <source>
        <dbReference type="ARBA" id="ARBA00022801"/>
    </source>
</evidence>
<evidence type="ECO:0000256" key="3">
    <source>
        <dbReference type="ARBA" id="ARBA00022842"/>
    </source>
</evidence>
<dbReference type="SUPFAM" id="SSF52540">
    <property type="entry name" value="P-loop containing nucleoside triphosphate hydrolases"/>
    <property type="match status" value="1"/>
</dbReference>
<proteinExistence type="predicted"/>
<name>A0A4S4E494_CAMSN</name>
<dbReference type="GO" id="GO:0005524">
    <property type="term" value="F:ATP binding"/>
    <property type="evidence" value="ECO:0007669"/>
    <property type="project" value="InterPro"/>
</dbReference>
<dbReference type="GO" id="GO:0016887">
    <property type="term" value="F:ATP hydrolysis activity"/>
    <property type="evidence" value="ECO:0007669"/>
    <property type="project" value="InterPro"/>
</dbReference>
<evidence type="ECO:0000259" key="5">
    <source>
        <dbReference type="Pfam" id="PF14363"/>
    </source>
</evidence>
<keyword evidence="3" id="KW-0460">Magnesium</keyword>
<dbReference type="STRING" id="542762.A0A4S4E494"/>
<keyword evidence="2" id="KW-0378">Hydrolase</keyword>
<dbReference type="Gene3D" id="3.40.50.300">
    <property type="entry name" value="P-loop containing nucleotide triphosphate hydrolases"/>
    <property type="match status" value="1"/>
</dbReference>
<feature type="domain" description="AAA-type ATPase N-terminal" evidence="5">
    <location>
        <begin position="125"/>
        <end position="211"/>
    </location>
</feature>
<evidence type="ECO:0000256" key="1">
    <source>
        <dbReference type="ARBA" id="ARBA00001946"/>
    </source>
</evidence>
<dbReference type="InterPro" id="IPR050747">
    <property type="entry name" value="Mitochondrial_chaperone_BCS1"/>
</dbReference>
<comment type="caution">
    <text evidence="6">The sequence shown here is derived from an EMBL/GenBank/DDBJ whole genome shotgun (WGS) entry which is preliminary data.</text>
</comment>
<dbReference type="EMBL" id="SDRB02007946">
    <property type="protein sequence ID" value="THG10304.1"/>
    <property type="molecule type" value="Genomic_DNA"/>
</dbReference>
<feature type="domain" description="ATPase AAA-type core" evidence="4">
    <location>
        <begin position="326"/>
        <end position="365"/>
    </location>
</feature>
<organism evidence="6 7">
    <name type="scientific">Camellia sinensis var. sinensis</name>
    <name type="common">China tea</name>
    <dbReference type="NCBI Taxonomy" id="542762"/>
    <lineage>
        <taxon>Eukaryota</taxon>
        <taxon>Viridiplantae</taxon>
        <taxon>Streptophyta</taxon>
        <taxon>Embryophyta</taxon>
        <taxon>Tracheophyta</taxon>
        <taxon>Spermatophyta</taxon>
        <taxon>Magnoliopsida</taxon>
        <taxon>eudicotyledons</taxon>
        <taxon>Gunneridae</taxon>
        <taxon>Pentapetalae</taxon>
        <taxon>asterids</taxon>
        <taxon>Ericales</taxon>
        <taxon>Theaceae</taxon>
        <taxon>Camellia</taxon>
    </lineage>
</organism>
<evidence type="ECO:0000259" key="4">
    <source>
        <dbReference type="Pfam" id="PF00004"/>
    </source>
</evidence>
<accession>A0A4S4E494</accession>
<dbReference type="PANTHER" id="PTHR23070">
    <property type="entry name" value="BCS1 AAA-TYPE ATPASE"/>
    <property type="match status" value="1"/>
</dbReference>
<comment type="cofactor">
    <cofactor evidence="1">
        <name>Mg(2+)</name>
        <dbReference type="ChEBI" id="CHEBI:18420"/>
    </cofactor>
</comment>
<dbReference type="Proteomes" id="UP000306102">
    <property type="component" value="Unassembled WGS sequence"/>
</dbReference>
<keyword evidence="7" id="KW-1185">Reference proteome</keyword>
<dbReference type="Pfam" id="PF14363">
    <property type="entry name" value="AAA_assoc"/>
    <property type="match status" value="1"/>
</dbReference>
<evidence type="ECO:0000313" key="7">
    <source>
        <dbReference type="Proteomes" id="UP000306102"/>
    </source>
</evidence>
<protein>
    <submittedName>
        <fullName evidence="6">Uncharacterized protein</fullName>
    </submittedName>
</protein>
<dbReference type="InterPro" id="IPR027417">
    <property type="entry name" value="P-loop_NTPase"/>
</dbReference>
<gene>
    <name evidence="6" type="ORF">TEA_016664</name>
</gene>
<dbReference type="AlphaFoldDB" id="A0A4S4E494"/>
<evidence type="ECO:0000313" key="6">
    <source>
        <dbReference type="EMBL" id="THG10304.1"/>
    </source>
</evidence>